<dbReference type="CDD" id="cd02201">
    <property type="entry name" value="FtsZ_type1"/>
    <property type="match status" value="1"/>
</dbReference>
<evidence type="ECO:0000313" key="11">
    <source>
        <dbReference type="EMBL" id="CAA9330358.1"/>
    </source>
</evidence>
<evidence type="ECO:0000256" key="4">
    <source>
        <dbReference type="ARBA" id="ARBA00023210"/>
    </source>
</evidence>
<dbReference type="InterPro" id="IPR003008">
    <property type="entry name" value="Tubulin_FtsZ_GTPase"/>
</dbReference>
<feature type="domain" description="Tubulin/FtsZ GTPase" evidence="9">
    <location>
        <begin position="15"/>
        <end position="207"/>
    </location>
</feature>
<keyword evidence="5" id="KW-0963">Cytoplasm</keyword>
<dbReference type="PRINTS" id="PR00423">
    <property type="entry name" value="CELLDVISFTSZ"/>
</dbReference>
<comment type="similarity">
    <text evidence="1 5 7">Belongs to the FtsZ family.</text>
</comment>
<evidence type="ECO:0000256" key="6">
    <source>
        <dbReference type="NCBIfam" id="TIGR00065"/>
    </source>
</evidence>
<dbReference type="GO" id="GO:0005525">
    <property type="term" value="F:GTP binding"/>
    <property type="evidence" value="ECO:0007669"/>
    <property type="project" value="UniProtKB-UniRule"/>
</dbReference>
<comment type="function">
    <text evidence="5 7">Essential cell division protein that forms a contractile ring structure (Z ring) at the future cell division site. The regulation of the ring assembly controls the timing and the location of cell division. One of the functions of the FtsZ ring is to recruit other cell division proteins to the septum to produce a new cell wall between the dividing cells. Binds GTP and shows GTPase activity.</text>
</comment>
<gene>
    <name evidence="5" type="primary">ftsZ</name>
    <name evidence="11" type="ORF">AVDCRST_MAG93-6165</name>
</gene>
<dbReference type="SUPFAM" id="SSF55307">
    <property type="entry name" value="Tubulin C-terminal domain-like"/>
    <property type="match status" value="1"/>
</dbReference>
<keyword evidence="2 5" id="KW-0547">Nucleotide-binding</keyword>
<dbReference type="PROSITE" id="PS01135">
    <property type="entry name" value="FTSZ_2"/>
    <property type="match status" value="1"/>
</dbReference>
<evidence type="ECO:0000256" key="7">
    <source>
        <dbReference type="RuleBase" id="RU000631"/>
    </source>
</evidence>
<keyword evidence="5 7" id="KW-0132">Cell division</keyword>
<dbReference type="PANTHER" id="PTHR30314">
    <property type="entry name" value="CELL DIVISION PROTEIN FTSZ-RELATED"/>
    <property type="match status" value="1"/>
</dbReference>
<comment type="subcellular location">
    <subcellularLocation>
        <location evidence="5">Cytoplasm</location>
    </subcellularLocation>
    <text evidence="5">Assembles at midcell at the inner surface of the cytoplasmic membrane.</text>
</comment>
<dbReference type="AlphaFoldDB" id="A0A6J4LFK4"/>
<dbReference type="SMART" id="SM00864">
    <property type="entry name" value="Tubulin"/>
    <property type="match status" value="1"/>
</dbReference>
<feature type="domain" description="Tubulin/FtsZ 2-layer sandwich" evidence="10">
    <location>
        <begin position="209"/>
        <end position="326"/>
    </location>
</feature>
<protein>
    <recommendedName>
        <fullName evidence="5 6">Cell division protein FtsZ</fullName>
    </recommendedName>
</protein>
<feature type="binding site" evidence="5">
    <location>
        <position position="189"/>
    </location>
    <ligand>
        <name>GTP</name>
        <dbReference type="ChEBI" id="CHEBI:37565"/>
    </ligand>
</feature>
<dbReference type="GO" id="GO:0000917">
    <property type="term" value="P:division septum assembly"/>
    <property type="evidence" value="ECO:0007669"/>
    <property type="project" value="UniProtKB-KW"/>
</dbReference>
<evidence type="ECO:0000256" key="3">
    <source>
        <dbReference type="ARBA" id="ARBA00023134"/>
    </source>
</evidence>
<dbReference type="InterPro" id="IPR020805">
    <property type="entry name" value="Cell_div_FtsZ_CS"/>
</dbReference>
<dbReference type="InterPro" id="IPR008280">
    <property type="entry name" value="Tub_FtsZ_C"/>
</dbReference>
<dbReference type="FunFam" id="3.40.50.1440:FF:000001">
    <property type="entry name" value="Cell division protein FtsZ"/>
    <property type="match status" value="1"/>
</dbReference>
<organism evidence="11">
    <name type="scientific">uncultured Chloroflexia bacterium</name>
    <dbReference type="NCBI Taxonomy" id="1672391"/>
    <lineage>
        <taxon>Bacteria</taxon>
        <taxon>Bacillati</taxon>
        <taxon>Chloroflexota</taxon>
        <taxon>Chloroflexia</taxon>
        <taxon>environmental samples</taxon>
    </lineage>
</organism>
<accession>A0A6J4LFK4</accession>
<dbReference type="GO" id="GO:0032153">
    <property type="term" value="C:cell division site"/>
    <property type="evidence" value="ECO:0007669"/>
    <property type="project" value="UniProtKB-UniRule"/>
</dbReference>
<feature type="binding site" evidence="5">
    <location>
        <position position="141"/>
    </location>
    <ligand>
        <name>GTP</name>
        <dbReference type="ChEBI" id="CHEBI:37565"/>
    </ligand>
</feature>
<dbReference type="EMBL" id="CADCTR010002075">
    <property type="protein sequence ID" value="CAA9330358.1"/>
    <property type="molecule type" value="Genomic_DNA"/>
</dbReference>
<evidence type="ECO:0000256" key="5">
    <source>
        <dbReference type="HAMAP-Rule" id="MF_00909"/>
    </source>
</evidence>
<dbReference type="Gene3D" id="3.40.50.1440">
    <property type="entry name" value="Tubulin/FtsZ, GTPase domain"/>
    <property type="match status" value="1"/>
</dbReference>
<evidence type="ECO:0000256" key="8">
    <source>
        <dbReference type="SAM" id="MobiDB-lite"/>
    </source>
</evidence>
<dbReference type="SUPFAM" id="SSF52490">
    <property type="entry name" value="Tubulin nucleotide-binding domain-like"/>
    <property type="match status" value="1"/>
</dbReference>
<feature type="binding site" evidence="5">
    <location>
        <position position="145"/>
    </location>
    <ligand>
        <name>GTP</name>
        <dbReference type="ChEBI" id="CHEBI:37565"/>
    </ligand>
</feature>
<dbReference type="InterPro" id="IPR037103">
    <property type="entry name" value="Tubulin/FtsZ-like_C"/>
</dbReference>
<dbReference type="GO" id="GO:0005737">
    <property type="term" value="C:cytoplasm"/>
    <property type="evidence" value="ECO:0007669"/>
    <property type="project" value="UniProtKB-SubCell"/>
</dbReference>
<dbReference type="Gene3D" id="3.30.1330.20">
    <property type="entry name" value="Tubulin/FtsZ, C-terminal domain"/>
    <property type="match status" value="1"/>
</dbReference>
<name>A0A6J4LFK4_9CHLR</name>
<comment type="subunit">
    <text evidence="5">Homodimer. Polymerizes to form a dynamic ring structure in a strictly GTP-dependent manner. Interacts directly with several other division proteins.</text>
</comment>
<feature type="binding site" evidence="5">
    <location>
        <begin position="110"/>
        <end position="112"/>
    </location>
    <ligand>
        <name>GTP</name>
        <dbReference type="ChEBI" id="CHEBI:37565"/>
    </ligand>
</feature>
<sequence>MDRRMTNYGSADGARIIVIGAGGGGSNAVDRMITAGVTGVDFIAVNTDAQALNQSLAPLKVPIGAQVTRGLGSGGNPLTGQKAAEESLSALAAAVQGADMVFVTAGMGGGTGTGSAPVIAAVAQEAGALTVGVVTRPFAFEGARRAKVAEQGIEQLKPAVDTLITIPNDRLLQVATRSTSMLEAFGLADEVLRQGIQGIAELITVRGIINLDFADVRAIMSQSGSALMALGHGMGRTRMIDAVTMAIASPLLEQSIDGAKGIIFNITGGEDLGIQEINEAADMIREAADPEANIIFGNAVNASMGDSVRITLIATGFDSQPRPRNALRDQLPRQSPLDYGTRPRSIAPDSNAGRSFDNRPSGPGPTVRPGPSQRPDTTRPPTNSADDDDIPPFLRKRR</sequence>
<dbReference type="InterPro" id="IPR024757">
    <property type="entry name" value="FtsZ_C"/>
</dbReference>
<dbReference type="HAMAP" id="MF_00909">
    <property type="entry name" value="FtsZ"/>
    <property type="match status" value="1"/>
</dbReference>
<dbReference type="GO" id="GO:0043093">
    <property type="term" value="P:FtsZ-dependent cytokinesis"/>
    <property type="evidence" value="ECO:0007669"/>
    <property type="project" value="UniProtKB-UniRule"/>
</dbReference>
<keyword evidence="5 7" id="KW-0131">Cell cycle</keyword>
<dbReference type="InterPro" id="IPR000158">
    <property type="entry name" value="Cell_div_FtsZ"/>
</dbReference>
<dbReference type="PANTHER" id="PTHR30314:SF3">
    <property type="entry name" value="MITOCHONDRIAL DIVISION PROTEIN FSZA"/>
    <property type="match status" value="1"/>
</dbReference>
<evidence type="ECO:0000256" key="1">
    <source>
        <dbReference type="ARBA" id="ARBA00009690"/>
    </source>
</evidence>
<keyword evidence="4 5" id="KW-0717">Septation</keyword>
<dbReference type="SMART" id="SM00865">
    <property type="entry name" value="Tubulin_C"/>
    <property type="match status" value="1"/>
</dbReference>
<evidence type="ECO:0000256" key="2">
    <source>
        <dbReference type="ARBA" id="ARBA00022741"/>
    </source>
</evidence>
<dbReference type="Pfam" id="PF12327">
    <property type="entry name" value="FtsZ_C"/>
    <property type="match status" value="1"/>
</dbReference>
<dbReference type="InterPro" id="IPR018316">
    <property type="entry name" value="Tubulin/FtsZ_2-layer-sand-dom"/>
</dbReference>
<dbReference type="InterPro" id="IPR045061">
    <property type="entry name" value="FtsZ/CetZ"/>
</dbReference>
<dbReference type="InterPro" id="IPR036525">
    <property type="entry name" value="Tubulin/FtsZ_GTPase_sf"/>
</dbReference>
<evidence type="ECO:0000259" key="10">
    <source>
        <dbReference type="SMART" id="SM00865"/>
    </source>
</evidence>
<dbReference type="PROSITE" id="PS01134">
    <property type="entry name" value="FTSZ_1"/>
    <property type="match status" value="1"/>
</dbReference>
<feature type="region of interest" description="Disordered" evidence="8">
    <location>
        <begin position="318"/>
        <end position="398"/>
    </location>
</feature>
<reference evidence="11" key="1">
    <citation type="submission" date="2020-02" db="EMBL/GenBank/DDBJ databases">
        <authorList>
            <person name="Meier V. D."/>
        </authorList>
    </citation>
    <scope>NUCLEOTIDE SEQUENCE</scope>
    <source>
        <strain evidence="11">AVDCRST_MAG93</strain>
    </source>
</reference>
<dbReference type="GO" id="GO:0051258">
    <property type="term" value="P:protein polymerization"/>
    <property type="evidence" value="ECO:0007669"/>
    <property type="project" value="UniProtKB-UniRule"/>
</dbReference>
<evidence type="ECO:0000259" key="9">
    <source>
        <dbReference type="SMART" id="SM00864"/>
    </source>
</evidence>
<dbReference type="Pfam" id="PF00091">
    <property type="entry name" value="Tubulin"/>
    <property type="match status" value="1"/>
</dbReference>
<keyword evidence="3 5" id="KW-0342">GTP-binding</keyword>
<feature type="binding site" evidence="5">
    <location>
        <begin position="23"/>
        <end position="27"/>
    </location>
    <ligand>
        <name>GTP</name>
        <dbReference type="ChEBI" id="CHEBI:37565"/>
    </ligand>
</feature>
<proteinExistence type="inferred from homology"/>
<dbReference type="NCBIfam" id="TIGR00065">
    <property type="entry name" value="ftsZ"/>
    <property type="match status" value="1"/>
</dbReference>
<dbReference type="GO" id="GO:0003924">
    <property type="term" value="F:GTPase activity"/>
    <property type="evidence" value="ECO:0007669"/>
    <property type="project" value="UniProtKB-UniRule"/>
</dbReference>